<proteinExistence type="inferred from homology"/>
<geneLocation type="plasmid" evidence="16">
    <name>p1_pm101005</name>
</geneLocation>
<evidence type="ECO:0000256" key="10">
    <source>
        <dbReference type="PROSITE-ProRule" id="PRU01360"/>
    </source>
</evidence>
<evidence type="ECO:0000313" key="15">
    <source>
        <dbReference type="EMBL" id="QGZ32900.1"/>
    </source>
</evidence>
<dbReference type="Gene3D" id="2.170.130.10">
    <property type="entry name" value="TonB-dependent receptor, plug domain"/>
    <property type="match status" value="1"/>
</dbReference>
<comment type="similarity">
    <text evidence="10 11">Belongs to the TonB-dependent receptor family.</text>
</comment>
<comment type="subcellular location">
    <subcellularLocation>
        <location evidence="1 10">Cell outer membrane</location>
        <topology evidence="1 10">Multi-pass membrane protein</topology>
    </subcellularLocation>
</comment>
<keyword evidence="15" id="KW-0614">Plasmid</keyword>
<dbReference type="PROSITE" id="PS52016">
    <property type="entry name" value="TONB_DEPENDENT_REC_3"/>
    <property type="match status" value="1"/>
</dbReference>
<accession>A0A6I6LUI7</accession>
<dbReference type="PANTHER" id="PTHR47234">
    <property type="match status" value="1"/>
</dbReference>
<dbReference type="InterPro" id="IPR037066">
    <property type="entry name" value="Plug_dom_sf"/>
</dbReference>
<dbReference type="InterPro" id="IPR000531">
    <property type="entry name" value="Beta-barrel_TonB"/>
</dbReference>
<dbReference type="EMBL" id="CP046903">
    <property type="protein sequence ID" value="QGZ32900.1"/>
    <property type="molecule type" value="Genomic_DNA"/>
</dbReference>
<keyword evidence="15" id="KW-0675">Receptor</keyword>
<reference evidence="15 16" key="1">
    <citation type="submission" date="2019-12" db="EMBL/GenBank/DDBJ databases">
        <title>Complete genome sequence of Pseudomonas stutzeri.</title>
        <authorList>
            <person name="Lim S.R."/>
            <person name="Kim J.H."/>
        </authorList>
    </citation>
    <scope>NUCLEOTIDE SEQUENCE [LARGE SCALE GENOMIC DNA]</scope>
    <source>
        <strain evidence="15 16">PM101005</strain>
        <plasmid evidence="16">p1_pm101005</plasmid>
    </source>
</reference>
<evidence type="ECO:0000313" key="16">
    <source>
        <dbReference type="Proteomes" id="UP000438983"/>
    </source>
</evidence>
<keyword evidence="13" id="KW-0732">Signal</keyword>
<dbReference type="InterPro" id="IPR036942">
    <property type="entry name" value="Beta-barrel_TonB_sf"/>
</dbReference>
<keyword evidence="4" id="KW-0406">Ion transport</keyword>
<keyword evidence="8 10" id="KW-0472">Membrane</keyword>
<dbReference type="RefSeq" id="WP_053060113.1">
    <property type="nucleotide sequence ID" value="NZ_CP046903.1"/>
</dbReference>
<evidence type="ECO:0000256" key="5">
    <source>
        <dbReference type="ARBA" id="ARBA00022692"/>
    </source>
</evidence>
<feature type="domain" description="Secretin/TonB short N-terminal" evidence="14">
    <location>
        <begin position="62"/>
        <end position="113"/>
    </location>
</feature>
<dbReference type="PANTHER" id="PTHR47234:SF3">
    <property type="entry name" value="SECRETIN_TONB SHORT N-TERMINAL DOMAIN-CONTAINING PROTEIN"/>
    <property type="match status" value="1"/>
</dbReference>
<evidence type="ECO:0000256" key="7">
    <source>
        <dbReference type="ARBA" id="ARBA00023077"/>
    </source>
</evidence>
<dbReference type="OrthoDB" id="6276154at2"/>
<dbReference type="GO" id="GO:0009279">
    <property type="term" value="C:cell outer membrane"/>
    <property type="evidence" value="ECO:0007669"/>
    <property type="project" value="UniProtKB-SubCell"/>
</dbReference>
<dbReference type="InterPro" id="IPR012910">
    <property type="entry name" value="Plug_dom"/>
</dbReference>
<evidence type="ECO:0000256" key="2">
    <source>
        <dbReference type="ARBA" id="ARBA00022448"/>
    </source>
</evidence>
<dbReference type="CDD" id="cd01347">
    <property type="entry name" value="ligand_gated_channel"/>
    <property type="match status" value="1"/>
</dbReference>
<feature type="signal peptide" evidence="13">
    <location>
        <begin position="1"/>
        <end position="30"/>
    </location>
</feature>
<dbReference type="Pfam" id="PF00593">
    <property type="entry name" value="TonB_dep_Rec_b-barrel"/>
    <property type="match status" value="1"/>
</dbReference>
<evidence type="ECO:0000256" key="8">
    <source>
        <dbReference type="ARBA" id="ARBA00023136"/>
    </source>
</evidence>
<evidence type="ECO:0000256" key="12">
    <source>
        <dbReference type="SAM" id="MobiDB-lite"/>
    </source>
</evidence>
<evidence type="ECO:0000256" key="3">
    <source>
        <dbReference type="ARBA" id="ARBA00022452"/>
    </source>
</evidence>
<sequence>MPTPARHFALVPLAYALLAATAALPERAHAGDTPVVHSLESFSIAAGPLADTLLAISRQTHTPISFDQAALDGLTSAPIEGQLSRDQAIDHALQRSGLRAHYTASGAIVISQDSSGASARPKPAAQHNRSATPAGGADPVLATVVTLGTRRQDVTALQSLAPVELITPEQITRTGAVTLNQALSQLVPSFNFPQGQNASKGTSAVRAASLRGLSPAYTLILVNGKRRNPTGRLSGVDPWGADQLVELNNIPISAIERVEVLRDGASAQYGSDAIAGVLNIVLKERDSGGGFQTRYGQYKEGDGETRNASGWWGTSLPGDGFLTLSADGLSNNPVDRSGTDHQYVNAGPAGDLRTGRWGQGGRQQGSVLANGELGFNDETRGYATLNYGYTENFNDINPNFSRSKDNILAVYPNGFQPRTREKRFDLSSVVGVKYSEAQLGNFDLSLSYGKNEVKGYLENSLSPSYGLASATHFALGATESKTTNLTLDWDRELNFNWAPSPWTLSAGTAYRHEYFAIDEIGDEQSWNYGGGLIPAGQLNAGQPARFGAVDLAGINPDDLGSQSRNVYSLYGGLEGHLTDNLELGTALRAEHYSDFGATVNGKLSARYTFTPAFAVRSTFSTGYRAPSLGQLATQTTTYTGSWSFDGGQAAPGRTRLFRPGDSAVAAFGAKDLDPVKARNYSLGFVWTPTERTSLTVDAYRINIEGNILATSVLQDPADNSSTAVRDLLAQAGLSNFSGASFYTNGYDTRTKGIDALLKHRLDLQRFGKLELGAGASVTDTKVSNVKQGTVLTRTGTTLFNRDVLRNPENGTPENKLILSSDYTYGDVGVNVQATRFGEYTYNHPTLASRDQTFSAQWVVDLDVRYQLTRELGVNAGANNLFDTYPEKFKSFNQVNGINRYGFIAPAGASGAFYYVGLNYQF</sequence>
<name>A0A6I6LUI7_STUST</name>
<keyword evidence="6" id="KW-0408">Iron</keyword>
<dbReference type="AlphaFoldDB" id="A0A6I6LUI7"/>
<dbReference type="Proteomes" id="UP000438983">
    <property type="component" value="Plasmid p1_PM101005"/>
</dbReference>
<dbReference type="Gene3D" id="2.40.170.20">
    <property type="entry name" value="TonB-dependent receptor, beta-barrel domain"/>
    <property type="match status" value="1"/>
</dbReference>
<dbReference type="Gene3D" id="3.55.50.30">
    <property type="match status" value="1"/>
</dbReference>
<evidence type="ECO:0000256" key="11">
    <source>
        <dbReference type="RuleBase" id="RU003357"/>
    </source>
</evidence>
<keyword evidence="4" id="KW-0410">Iron transport</keyword>
<dbReference type="InterPro" id="IPR011662">
    <property type="entry name" value="Secretin/TonB_short_N"/>
</dbReference>
<gene>
    <name evidence="15" type="ORF">GQA94_22500</name>
</gene>
<dbReference type="SUPFAM" id="SSF56935">
    <property type="entry name" value="Porins"/>
    <property type="match status" value="1"/>
</dbReference>
<evidence type="ECO:0000256" key="13">
    <source>
        <dbReference type="SAM" id="SignalP"/>
    </source>
</evidence>
<evidence type="ECO:0000256" key="9">
    <source>
        <dbReference type="ARBA" id="ARBA00023237"/>
    </source>
</evidence>
<dbReference type="InterPro" id="IPR039426">
    <property type="entry name" value="TonB-dep_rcpt-like"/>
</dbReference>
<dbReference type="SMART" id="SM00965">
    <property type="entry name" value="STN"/>
    <property type="match status" value="1"/>
</dbReference>
<organism evidence="15 16">
    <name type="scientific">Stutzerimonas stutzeri</name>
    <name type="common">Pseudomonas stutzeri</name>
    <dbReference type="NCBI Taxonomy" id="316"/>
    <lineage>
        <taxon>Bacteria</taxon>
        <taxon>Pseudomonadati</taxon>
        <taxon>Pseudomonadota</taxon>
        <taxon>Gammaproteobacteria</taxon>
        <taxon>Pseudomonadales</taxon>
        <taxon>Pseudomonadaceae</taxon>
        <taxon>Stutzerimonas</taxon>
    </lineage>
</organism>
<keyword evidence="7 11" id="KW-0798">TonB box</keyword>
<evidence type="ECO:0000259" key="14">
    <source>
        <dbReference type="SMART" id="SM00965"/>
    </source>
</evidence>
<feature type="region of interest" description="Disordered" evidence="12">
    <location>
        <begin position="113"/>
        <end position="137"/>
    </location>
</feature>
<keyword evidence="3 10" id="KW-1134">Transmembrane beta strand</keyword>
<keyword evidence="2 10" id="KW-0813">Transport</keyword>
<dbReference type="Pfam" id="PF07715">
    <property type="entry name" value="Plug"/>
    <property type="match status" value="1"/>
</dbReference>
<feature type="chain" id="PRO_5026105888" evidence="13">
    <location>
        <begin position="31"/>
        <end position="921"/>
    </location>
</feature>
<keyword evidence="5 10" id="KW-0812">Transmembrane</keyword>
<protein>
    <submittedName>
        <fullName evidence="15">TonB-dependent receptor</fullName>
    </submittedName>
</protein>
<dbReference type="GO" id="GO:0006826">
    <property type="term" value="P:iron ion transport"/>
    <property type="evidence" value="ECO:0007669"/>
    <property type="project" value="UniProtKB-KW"/>
</dbReference>
<evidence type="ECO:0000256" key="4">
    <source>
        <dbReference type="ARBA" id="ARBA00022496"/>
    </source>
</evidence>
<keyword evidence="9 10" id="KW-0998">Cell outer membrane</keyword>
<evidence type="ECO:0000256" key="1">
    <source>
        <dbReference type="ARBA" id="ARBA00004571"/>
    </source>
</evidence>
<evidence type="ECO:0000256" key="6">
    <source>
        <dbReference type="ARBA" id="ARBA00023004"/>
    </source>
</evidence>